<dbReference type="InterPro" id="IPR023772">
    <property type="entry name" value="DNA-bd_HTH_TetR-type_CS"/>
</dbReference>
<dbReference type="InterPro" id="IPR001647">
    <property type="entry name" value="HTH_TetR"/>
</dbReference>
<dbReference type="PANTHER" id="PTHR43479">
    <property type="entry name" value="ACREF/ENVCD OPERON REPRESSOR-RELATED"/>
    <property type="match status" value="1"/>
</dbReference>
<organism evidence="4 5">
    <name type="scientific">Enterococcus faecalis TX4248</name>
    <dbReference type="NCBI Taxonomy" id="749495"/>
    <lineage>
        <taxon>Bacteria</taxon>
        <taxon>Bacillati</taxon>
        <taxon>Bacillota</taxon>
        <taxon>Bacilli</taxon>
        <taxon>Lactobacillales</taxon>
        <taxon>Enterococcaceae</taxon>
        <taxon>Enterococcus</taxon>
    </lineage>
</organism>
<dbReference type="EMBL" id="AEBR01000076">
    <property type="protein sequence ID" value="EFM82133.1"/>
    <property type="molecule type" value="Genomic_DNA"/>
</dbReference>
<evidence type="ECO:0000259" key="3">
    <source>
        <dbReference type="PROSITE" id="PS50977"/>
    </source>
</evidence>
<feature type="DNA-binding region" description="H-T-H motif" evidence="2">
    <location>
        <begin position="35"/>
        <end position="54"/>
    </location>
</feature>
<dbReference type="GeneID" id="60893140"/>
<feature type="domain" description="HTH tetR-type" evidence="3">
    <location>
        <begin position="12"/>
        <end position="72"/>
    </location>
</feature>
<proteinExistence type="predicted"/>
<dbReference type="SMR" id="A0A125W4D9"/>
<keyword evidence="1 2" id="KW-0238">DNA-binding</keyword>
<dbReference type="SUPFAM" id="SSF46689">
    <property type="entry name" value="Homeodomain-like"/>
    <property type="match status" value="1"/>
</dbReference>
<dbReference type="RefSeq" id="WP_002355664.1">
    <property type="nucleotide sequence ID" value="NZ_GL454471.1"/>
</dbReference>
<accession>A0A125W4D9</accession>
<dbReference type="Gene3D" id="1.10.10.60">
    <property type="entry name" value="Homeodomain-like"/>
    <property type="match status" value="1"/>
</dbReference>
<evidence type="ECO:0000313" key="4">
    <source>
        <dbReference type="EMBL" id="EFM82133.1"/>
    </source>
</evidence>
<evidence type="ECO:0000256" key="1">
    <source>
        <dbReference type="ARBA" id="ARBA00023125"/>
    </source>
</evidence>
<dbReference type="PROSITE" id="PS50977">
    <property type="entry name" value="HTH_TETR_2"/>
    <property type="match status" value="1"/>
</dbReference>
<dbReference type="HOGENOM" id="CLU_069356_12_8_9"/>
<dbReference type="AlphaFoldDB" id="A0A125W4D9"/>
<reference evidence="4 5" key="1">
    <citation type="submission" date="2010-07" db="EMBL/GenBank/DDBJ databases">
        <authorList>
            <person name="Sid Ahmed O."/>
        </authorList>
    </citation>
    <scope>NUCLEOTIDE SEQUENCE [LARGE SCALE GENOMIC DNA]</scope>
    <source>
        <strain evidence="4 5">TX4248</strain>
    </source>
</reference>
<dbReference type="Gene3D" id="1.10.357.10">
    <property type="entry name" value="Tetracycline Repressor, domain 2"/>
    <property type="match status" value="1"/>
</dbReference>
<name>A0A125W4D9_ENTFL</name>
<dbReference type="PANTHER" id="PTHR43479:SF11">
    <property type="entry name" value="ACREF_ENVCD OPERON REPRESSOR-RELATED"/>
    <property type="match status" value="1"/>
</dbReference>
<comment type="caution">
    <text evidence="4">The sequence shown here is derived from an EMBL/GenBank/DDBJ whole genome shotgun (WGS) entry which is preliminary data.</text>
</comment>
<dbReference type="Proteomes" id="UP000004846">
    <property type="component" value="Unassembled WGS sequence"/>
</dbReference>
<dbReference type="PROSITE" id="PS01081">
    <property type="entry name" value="HTH_TETR_1"/>
    <property type="match status" value="1"/>
</dbReference>
<dbReference type="InterPro" id="IPR050624">
    <property type="entry name" value="HTH-type_Tx_Regulator"/>
</dbReference>
<sequence>MEKPNKRKADLERTRQIILSVASELFMTKGFKNTSTREIALKANITQPNLYHHFKNKKELYLAVIEELTSRVQEELVPIVSGNASVEEKLYQLIKVLLDEHPTNLFLMLNDMFQEMGPDYNRTLYQIFKKTYINNIAAIFESEPETNCLQEGISVDDATRFILYNVSALLSIEKTYQRKTVDDDVKKFIQFMLHGVLKSHK</sequence>
<dbReference type="GO" id="GO:0003677">
    <property type="term" value="F:DNA binding"/>
    <property type="evidence" value="ECO:0007669"/>
    <property type="project" value="UniProtKB-UniRule"/>
</dbReference>
<protein>
    <submittedName>
        <fullName evidence="4">Transcriptional regulator, TetR family</fullName>
    </submittedName>
</protein>
<evidence type="ECO:0000256" key="2">
    <source>
        <dbReference type="PROSITE-ProRule" id="PRU00335"/>
    </source>
</evidence>
<dbReference type="InterPro" id="IPR009057">
    <property type="entry name" value="Homeodomain-like_sf"/>
</dbReference>
<evidence type="ECO:0000313" key="5">
    <source>
        <dbReference type="Proteomes" id="UP000004846"/>
    </source>
</evidence>
<gene>
    <name evidence="4" type="ORF">HMPREF9498_02264</name>
</gene>
<dbReference type="Pfam" id="PF00440">
    <property type="entry name" value="TetR_N"/>
    <property type="match status" value="1"/>
</dbReference>
<dbReference type="PRINTS" id="PR00455">
    <property type="entry name" value="HTHTETR"/>
</dbReference>